<accession>A0A834WBX6</accession>
<evidence type="ECO:0000313" key="3">
    <source>
        <dbReference type="Proteomes" id="UP000634136"/>
    </source>
</evidence>
<feature type="compositionally biased region" description="Acidic residues" evidence="1">
    <location>
        <begin position="1"/>
        <end position="12"/>
    </location>
</feature>
<gene>
    <name evidence="2" type="ORF">G2W53_032555</name>
</gene>
<keyword evidence="3" id="KW-1185">Reference proteome</keyword>
<dbReference type="EMBL" id="JAAIUW010000010">
    <property type="protein sequence ID" value="KAF7811579.1"/>
    <property type="molecule type" value="Genomic_DNA"/>
</dbReference>
<dbReference type="AlphaFoldDB" id="A0A834WBX6"/>
<feature type="region of interest" description="Disordered" evidence="1">
    <location>
        <begin position="1"/>
        <end position="49"/>
    </location>
</feature>
<evidence type="ECO:0000313" key="2">
    <source>
        <dbReference type="EMBL" id="KAF7811579.1"/>
    </source>
</evidence>
<protein>
    <submittedName>
        <fullName evidence="2">Uncharacterized protein</fullName>
    </submittedName>
</protein>
<proteinExistence type="predicted"/>
<reference evidence="2" key="1">
    <citation type="submission" date="2020-09" db="EMBL/GenBank/DDBJ databases">
        <title>Genome-Enabled Discovery of Anthraquinone Biosynthesis in Senna tora.</title>
        <authorList>
            <person name="Kang S.-H."/>
            <person name="Pandey R.P."/>
            <person name="Lee C.-M."/>
            <person name="Sim J.-S."/>
            <person name="Jeong J.-T."/>
            <person name="Choi B.-S."/>
            <person name="Jung M."/>
            <person name="Ginzburg D."/>
            <person name="Zhao K."/>
            <person name="Won S.Y."/>
            <person name="Oh T.-J."/>
            <person name="Yu Y."/>
            <person name="Kim N.-H."/>
            <person name="Lee O.R."/>
            <person name="Lee T.-H."/>
            <person name="Bashyal P."/>
            <person name="Kim T.-S."/>
            <person name="Lee W.-H."/>
            <person name="Kawkins C."/>
            <person name="Kim C.-K."/>
            <person name="Kim J.S."/>
            <person name="Ahn B.O."/>
            <person name="Rhee S.Y."/>
            <person name="Sohng J.K."/>
        </authorList>
    </citation>
    <scope>NUCLEOTIDE SEQUENCE</scope>
    <source>
        <tissue evidence="2">Leaf</tissue>
    </source>
</reference>
<sequence>MQVEYDDEDMEEHDVRRRKQLKRSGGNASTPKRARIKRNNEEKHPRFNI</sequence>
<evidence type="ECO:0000256" key="1">
    <source>
        <dbReference type="SAM" id="MobiDB-lite"/>
    </source>
</evidence>
<feature type="compositionally biased region" description="Basic and acidic residues" evidence="1">
    <location>
        <begin position="38"/>
        <end position="49"/>
    </location>
</feature>
<organism evidence="2 3">
    <name type="scientific">Senna tora</name>
    <dbReference type="NCBI Taxonomy" id="362788"/>
    <lineage>
        <taxon>Eukaryota</taxon>
        <taxon>Viridiplantae</taxon>
        <taxon>Streptophyta</taxon>
        <taxon>Embryophyta</taxon>
        <taxon>Tracheophyta</taxon>
        <taxon>Spermatophyta</taxon>
        <taxon>Magnoliopsida</taxon>
        <taxon>eudicotyledons</taxon>
        <taxon>Gunneridae</taxon>
        <taxon>Pentapetalae</taxon>
        <taxon>rosids</taxon>
        <taxon>fabids</taxon>
        <taxon>Fabales</taxon>
        <taxon>Fabaceae</taxon>
        <taxon>Caesalpinioideae</taxon>
        <taxon>Cassia clade</taxon>
        <taxon>Senna</taxon>
    </lineage>
</organism>
<dbReference type="Proteomes" id="UP000634136">
    <property type="component" value="Unassembled WGS sequence"/>
</dbReference>
<comment type="caution">
    <text evidence="2">The sequence shown here is derived from an EMBL/GenBank/DDBJ whole genome shotgun (WGS) entry which is preliminary data.</text>
</comment>
<name>A0A834WBX6_9FABA</name>